<evidence type="ECO:0000313" key="2">
    <source>
        <dbReference type="EMBL" id="WEG35410.1"/>
    </source>
</evidence>
<name>A0ABY8C400_9FIRM</name>
<dbReference type="InterPro" id="IPR050325">
    <property type="entry name" value="Prot/Nucl_acid_deglycase"/>
</dbReference>
<keyword evidence="3" id="KW-1185">Reference proteome</keyword>
<sequence length="202" mass="21645">MDNDIEMLILMADGCEEVEALTMYDVMKRAGVKTELCSITGQNEVTSSHGVKIACESLIEDVSPYDVKAVYLPGGLPGATNLAEHPLVLHIVQSLAVDEKLIVSVCAGPYVLYAAGLSKDLKMTCAPIFKDKIPNCDYITDCMVVQEKNFLTGVGPAACLPLALQALTVLKGEEVSQQVAAAMQVSKLYATVKQGTCVQKFN</sequence>
<evidence type="ECO:0000259" key="1">
    <source>
        <dbReference type="Pfam" id="PF01965"/>
    </source>
</evidence>
<dbReference type="SUPFAM" id="SSF52317">
    <property type="entry name" value="Class I glutamine amidotransferase-like"/>
    <property type="match status" value="1"/>
</dbReference>
<accession>A0ABY8C400</accession>
<dbReference type="PANTHER" id="PTHR48094:SF12">
    <property type="entry name" value="PARKINSON DISEASE PROTEIN 7 HOMOLOG"/>
    <property type="match status" value="1"/>
</dbReference>
<dbReference type="NCBIfam" id="TIGR01383">
    <property type="entry name" value="not_thiJ"/>
    <property type="match status" value="1"/>
</dbReference>
<dbReference type="PANTHER" id="PTHR48094">
    <property type="entry name" value="PROTEIN/NUCLEIC ACID DEGLYCASE DJ-1-RELATED"/>
    <property type="match status" value="1"/>
</dbReference>
<dbReference type="CDD" id="cd03135">
    <property type="entry name" value="GATase1_DJ-1"/>
    <property type="match status" value="1"/>
</dbReference>
<dbReference type="RefSeq" id="WP_315571507.1">
    <property type="nucleotide sequence ID" value="NZ_CP118868.1"/>
</dbReference>
<evidence type="ECO:0000313" key="3">
    <source>
        <dbReference type="Proteomes" id="UP001220478"/>
    </source>
</evidence>
<dbReference type="InterPro" id="IPR029062">
    <property type="entry name" value="Class_I_gatase-like"/>
</dbReference>
<protein>
    <submittedName>
        <fullName evidence="2">DJ-1/PfpI family protein</fullName>
    </submittedName>
</protein>
<dbReference type="Gene3D" id="3.40.50.880">
    <property type="match status" value="1"/>
</dbReference>
<dbReference type="EMBL" id="CP118868">
    <property type="protein sequence ID" value="WEG35410.1"/>
    <property type="molecule type" value="Genomic_DNA"/>
</dbReference>
<dbReference type="InterPro" id="IPR006287">
    <property type="entry name" value="DJ-1"/>
</dbReference>
<dbReference type="Proteomes" id="UP001220478">
    <property type="component" value="Chromosome"/>
</dbReference>
<reference evidence="2 3" key="1">
    <citation type="submission" date="2023-02" db="EMBL/GenBank/DDBJ databases">
        <title>Novel Oscillospiraceae bacterial genomes.</title>
        <authorList>
            <person name="Srinivasan S."/>
            <person name="Austin M.N."/>
            <person name="Fiedler T.L."/>
            <person name="Strenk S.M."/>
            <person name="Agnew K.J."/>
            <person name="Nagana Gowda G.A."/>
            <person name="Raftery D."/>
            <person name="Beamer M.A."/>
            <person name="Achilles S.L."/>
            <person name="Wiesenfeld H.C."/>
            <person name="Fredricks D.N."/>
            <person name="Hillier S.L."/>
        </authorList>
    </citation>
    <scope>NUCLEOTIDE SEQUENCE [LARGE SCALE GENOMIC DNA]</scope>
    <source>
        <strain evidence="2 3">CHIC02 1186E3-8</strain>
    </source>
</reference>
<dbReference type="InterPro" id="IPR002818">
    <property type="entry name" value="DJ-1/PfpI"/>
</dbReference>
<organism evidence="2 3">
    <name type="scientific">Amygdalobacter indicium</name>
    <dbReference type="NCBI Taxonomy" id="3029272"/>
    <lineage>
        <taxon>Bacteria</taxon>
        <taxon>Bacillati</taxon>
        <taxon>Bacillota</taxon>
        <taxon>Clostridia</taxon>
        <taxon>Eubacteriales</taxon>
        <taxon>Oscillospiraceae</taxon>
        <taxon>Amygdalobacter</taxon>
    </lineage>
</organism>
<dbReference type="Pfam" id="PF01965">
    <property type="entry name" value="DJ-1_PfpI"/>
    <property type="match status" value="1"/>
</dbReference>
<proteinExistence type="predicted"/>
<gene>
    <name evidence="2" type="ORF">PYS61_05640</name>
</gene>
<feature type="domain" description="DJ-1/PfpI" evidence="1">
    <location>
        <begin position="8"/>
        <end position="167"/>
    </location>
</feature>